<reference evidence="2 3" key="1">
    <citation type="journal article" date="2019" name="bioRxiv">
        <title>Bacteria contribute to plant secondary compound degradation in a generalist herbivore system.</title>
        <authorList>
            <person name="Francoeur C.B."/>
            <person name="Khadempour L."/>
            <person name="Moreira-Soto R.D."/>
            <person name="Gotting K."/>
            <person name="Book A.J."/>
            <person name="Pinto-Tomas A.A."/>
            <person name="Keefover-Ring K."/>
            <person name="Currie C.R."/>
        </authorList>
    </citation>
    <scope>NUCLEOTIDE SEQUENCE [LARGE SCALE GENOMIC DNA]</scope>
    <source>
        <strain evidence="2">Acro-835</strain>
    </source>
</reference>
<accession>A0ABX0RKB1</accession>
<evidence type="ECO:0000313" key="2">
    <source>
        <dbReference type="EMBL" id="NIF24039.1"/>
    </source>
</evidence>
<feature type="chain" id="PRO_5047268602" evidence="1">
    <location>
        <begin position="22"/>
        <end position="124"/>
    </location>
</feature>
<dbReference type="EMBL" id="VWXF01000011">
    <property type="protein sequence ID" value="NIF24039.1"/>
    <property type="molecule type" value="Genomic_DNA"/>
</dbReference>
<dbReference type="RefSeq" id="WP_167017783.1">
    <property type="nucleotide sequence ID" value="NZ_VWXF01000011.1"/>
</dbReference>
<comment type="caution">
    <text evidence="2">The sequence shown here is derived from an EMBL/GenBank/DDBJ whole genome shotgun (WGS) entry which is preliminary data.</text>
</comment>
<evidence type="ECO:0000256" key="1">
    <source>
        <dbReference type="SAM" id="SignalP"/>
    </source>
</evidence>
<evidence type="ECO:0000313" key="3">
    <source>
        <dbReference type="Proteomes" id="UP001515683"/>
    </source>
</evidence>
<organism evidence="2 3">
    <name type="scientific">Candidatus Pantoea multigeneris</name>
    <dbReference type="NCBI Taxonomy" id="2608357"/>
    <lineage>
        <taxon>Bacteria</taxon>
        <taxon>Pseudomonadati</taxon>
        <taxon>Pseudomonadota</taxon>
        <taxon>Gammaproteobacteria</taxon>
        <taxon>Enterobacterales</taxon>
        <taxon>Erwiniaceae</taxon>
        <taxon>Pantoea</taxon>
    </lineage>
</organism>
<proteinExistence type="predicted"/>
<keyword evidence="1" id="KW-0732">Signal</keyword>
<protein>
    <submittedName>
        <fullName evidence="2">Uncharacterized protein</fullName>
    </submittedName>
</protein>
<sequence length="124" mass="14220">MTKFNYKLLCITLLFASSVYAESPCRTLAKEKAYDDPSLPVKADKETPGKILDNMHDLEIICSAIVQKIKTKNETPHDFRERLNLLLVKANQQFDKDGDIDALEKMKYEISFAYSSLDIAENYH</sequence>
<feature type="signal peptide" evidence="1">
    <location>
        <begin position="1"/>
        <end position="21"/>
    </location>
</feature>
<name>A0ABX0RKB1_9GAMM</name>
<dbReference type="Proteomes" id="UP001515683">
    <property type="component" value="Unassembled WGS sequence"/>
</dbReference>
<keyword evidence="3" id="KW-1185">Reference proteome</keyword>
<gene>
    <name evidence="2" type="ORF">F3J40_20945</name>
</gene>